<evidence type="ECO:0000256" key="3">
    <source>
        <dbReference type="ARBA" id="ARBA00022989"/>
    </source>
</evidence>
<dbReference type="EMBL" id="GL377305">
    <property type="protein sequence ID" value="EFI98440.1"/>
    <property type="molecule type" value="Genomic_DNA"/>
</dbReference>
<dbReference type="HOGENOM" id="CLU_639441_0_0_1"/>
<evidence type="ECO:0000256" key="1">
    <source>
        <dbReference type="ARBA" id="ARBA00004141"/>
    </source>
</evidence>
<feature type="region of interest" description="Disordered" evidence="5">
    <location>
        <begin position="132"/>
        <end position="180"/>
    </location>
</feature>
<dbReference type="AlphaFoldDB" id="D8Q138"/>
<organism evidence="9">
    <name type="scientific">Schizophyllum commune (strain H4-8 / FGSC 9210)</name>
    <name type="common">Split gill fungus</name>
    <dbReference type="NCBI Taxonomy" id="578458"/>
    <lineage>
        <taxon>Eukaryota</taxon>
        <taxon>Fungi</taxon>
        <taxon>Dikarya</taxon>
        <taxon>Basidiomycota</taxon>
        <taxon>Agaricomycotina</taxon>
        <taxon>Agaricomycetes</taxon>
        <taxon>Agaricomycetidae</taxon>
        <taxon>Agaricales</taxon>
        <taxon>Schizophyllaceae</taxon>
        <taxon>Schizophyllum</taxon>
    </lineage>
</organism>
<dbReference type="eggNOG" id="KOG2513">
    <property type="taxonomic scope" value="Eukaryota"/>
</dbReference>
<name>D8Q138_SCHCM</name>
<evidence type="ECO:0000313" key="8">
    <source>
        <dbReference type="EMBL" id="EFI98440.1"/>
    </source>
</evidence>
<proteinExistence type="predicted"/>
<evidence type="ECO:0000256" key="6">
    <source>
        <dbReference type="SAM" id="Phobius"/>
    </source>
</evidence>
<keyword evidence="9" id="KW-1185">Reference proteome</keyword>
<evidence type="ECO:0000256" key="4">
    <source>
        <dbReference type="ARBA" id="ARBA00023136"/>
    </source>
</evidence>
<dbReference type="KEGG" id="scm:SCHCO_02618923"/>
<dbReference type="GO" id="GO:0016020">
    <property type="term" value="C:membrane"/>
    <property type="evidence" value="ECO:0007669"/>
    <property type="project" value="UniProtKB-SubCell"/>
</dbReference>
<protein>
    <recommendedName>
        <fullName evidence="7">Anoctamin transmembrane domain-containing protein</fullName>
    </recommendedName>
</protein>
<evidence type="ECO:0000259" key="7">
    <source>
        <dbReference type="Pfam" id="PF04547"/>
    </source>
</evidence>
<dbReference type="GeneID" id="9595798"/>
<evidence type="ECO:0000313" key="9">
    <source>
        <dbReference type="Proteomes" id="UP000007431"/>
    </source>
</evidence>
<keyword evidence="4 6" id="KW-0472">Membrane</keyword>
<dbReference type="GO" id="GO:0032541">
    <property type="term" value="C:cortical endoplasmic reticulum"/>
    <property type="evidence" value="ECO:0007669"/>
    <property type="project" value="TreeGrafter"/>
</dbReference>
<dbReference type="Pfam" id="PF04547">
    <property type="entry name" value="Anoctamin"/>
    <property type="match status" value="1"/>
</dbReference>
<dbReference type="InParanoid" id="D8Q138"/>
<feature type="transmembrane region" description="Helical" evidence="6">
    <location>
        <begin position="32"/>
        <end position="51"/>
    </location>
</feature>
<feature type="compositionally biased region" description="Low complexity" evidence="5">
    <location>
        <begin position="155"/>
        <end position="166"/>
    </location>
</feature>
<reference evidence="8 9" key="1">
    <citation type="journal article" date="2010" name="Nat. Biotechnol.">
        <title>Genome sequence of the model mushroom Schizophyllum commune.</title>
        <authorList>
            <person name="Ohm R.A."/>
            <person name="de Jong J.F."/>
            <person name="Lugones L.G."/>
            <person name="Aerts A."/>
            <person name="Kothe E."/>
            <person name="Stajich J.E."/>
            <person name="de Vries R.P."/>
            <person name="Record E."/>
            <person name="Levasseur A."/>
            <person name="Baker S.E."/>
            <person name="Bartholomew K.A."/>
            <person name="Coutinho P.M."/>
            <person name="Erdmann S."/>
            <person name="Fowler T.J."/>
            <person name="Gathman A.C."/>
            <person name="Lombard V."/>
            <person name="Henrissat B."/>
            <person name="Knabe N."/>
            <person name="Kuees U."/>
            <person name="Lilly W.W."/>
            <person name="Lindquist E."/>
            <person name="Lucas S."/>
            <person name="Magnuson J.K."/>
            <person name="Piumi F."/>
            <person name="Raudaskoski M."/>
            <person name="Salamov A."/>
            <person name="Schmutz J."/>
            <person name="Schwarze F.W.M.R."/>
            <person name="vanKuyk P.A."/>
            <person name="Horton J.S."/>
            <person name="Grigoriev I.V."/>
            <person name="Woesten H.A.B."/>
        </authorList>
    </citation>
    <scope>NUCLEOTIDE SEQUENCE [LARGE SCALE GENOMIC DNA]</scope>
    <source>
        <strain evidence="9">H4-8 / FGSC 9210</strain>
    </source>
</reference>
<dbReference type="InterPro" id="IPR049452">
    <property type="entry name" value="Anoctamin_TM"/>
</dbReference>
<keyword evidence="2 6" id="KW-0812">Transmembrane</keyword>
<dbReference type="GO" id="GO:0005254">
    <property type="term" value="F:chloride channel activity"/>
    <property type="evidence" value="ECO:0007669"/>
    <property type="project" value="TreeGrafter"/>
</dbReference>
<feature type="transmembrane region" description="Helical" evidence="6">
    <location>
        <begin position="260"/>
        <end position="285"/>
    </location>
</feature>
<dbReference type="OrthoDB" id="296386at2759"/>
<feature type="domain" description="Anoctamin transmembrane" evidence="7">
    <location>
        <begin position="3"/>
        <end position="354"/>
    </location>
</feature>
<evidence type="ECO:0000256" key="5">
    <source>
        <dbReference type="SAM" id="MobiDB-lite"/>
    </source>
</evidence>
<dbReference type="PANTHER" id="PTHR12308">
    <property type="entry name" value="ANOCTAMIN"/>
    <property type="match status" value="1"/>
</dbReference>
<dbReference type="VEuPathDB" id="FungiDB:SCHCODRAFT_02618923"/>
<keyword evidence="3 6" id="KW-1133">Transmembrane helix</keyword>
<dbReference type="Proteomes" id="UP000007431">
    <property type="component" value="Unassembled WGS sequence"/>
</dbReference>
<dbReference type="STRING" id="578458.D8Q138"/>
<gene>
    <name evidence="8" type="ORF">SCHCODRAFT_85009</name>
</gene>
<feature type="compositionally biased region" description="Basic and acidic residues" evidence="5">
    <location>
        <begin position="171"/>
        <end position="180"/>
    </location>
</feature>
<evidence type="ECO:0000256" key="2">
    <source>
        <dbReference type="ARBA" id="ARBA00022692"/>
    </source>
</evidence>
<feature type="region of interest" description="Disordered" evidence="5">
    <location>
        <begin position="374"/>
        <end position="396"/>
    </location>
</feature>
<feature type="transmembrane region" description="Helical" evidence="6">
    <location>
        <begin position="312"/>
        <end position="335"/>
    </location>
</feature>
<comment type="subcellular location">
    <subcellularLocation>
        <location evidence="1">Membrane</location>
        <topology evidence="1">Multi-pass membrane protein</topology>
    </subcellularLocation>
</comment>
<sequence>MGVYRKTATRTTDWENHAHQSTHTASLTLKTFALSSLVAYLGLALSAFLYVPFGEEIMQIVQVLLFHEKYGGAGEKEGSFWDADTATAKEKLNPGRLRDQMFAFTVTNQVVNTFLEVGLPFIMRAVANFQKKGDGKKGEKDAAKPADDASVSGRTSPSNASTTSSSIRKKVVFDDEREPGAGEEREFLELVRKQAALPEYDLFTDYSEMATQFGYVVMWSTIWPLAPVMACINNFFELRSDAFKMTVHHRRPIPERTDTIGPWLEVLSFINWLGTLTNAALVYLFHPASPRTARLFSTLSSWLEASEGAQAATAHGLLTSAVIIALIASHVYVVLRTVVRHVVDRVVWHGSKEVREWEQEEREMKARLLQAELKAAGQEQSAELSPRSPTADDDLGALKDFWEHDDGLEEIHRLSKEA</sequence>
<feature type="compositionally biased region" description="Basic and acidic residues" evidence="5">
    <location>
        <begin position="132"/>
        <end position="147"/>
    </location>
</feature>
<dbReference type="InterPro" id="IPR007632">
    <property type="entry name" value="Anoctamin"/>
</dbReference>
<dbReference type="PANTHER" id="PTHR12308:SF73">
    <property type="entry name" value="ANOCTAMIN"/>
    <property type="match status" value="1"/>
</dbReference>
<accession>D8Q138</accession>